<reference evidence="1" key="1">
    <citation type="submission" date="2022-06" db="EMBL/GenBank/DDBJ databases">
        <title>Draft genome sequences of Leminorella grimontii str. JCM5902.</title>
        <authorList>
            <person name="Wakabayashi Y."/>
            <person name="Kojima K."/>
        </authorList>
    </citation>
    <scope>NUCLEOTIDE SEQUENCE</scope>
    <source>
        <strain evidence="1">JCM 5902</strain>
    </source>
</reference>
<dbReference type="Proteomes" id="UP001058124">
    <property type="component" value="Unassembled WGS sequence"/>
</dbReference>
<name>A0AAV5N2X4_9GAMM</name>
<proteinExistence type="predicted"/>
<keyword evidence="2" id="KW-1185">Reference proteome</keyword>
<protein>
    <submittedName>
        <fullName evidence="1">Uncharacterized protein</fullName>
    </submittedName>
</protein>
<accession>A0AAV5N2X4</accession>
<evidence type="ECO:0000313" key="2">
    <source>
        <dbReference type="Proteomes" id="UP001058124"/>
    </source>
</evidence>
<sequence>MYALSLKPILYNQLITLLRRNHPVTFSTFISQFHRYPSSGKSCNDAIKLHLSYAQLVTKINQSIVLSDQYILFDRL</sequence>
<organism evidence="1 2">
    <name type="scientific">Leminorella grimontii</name>
    <dbReference type="NCBI Taxonomy" id="82981"/>
    <lineage>
        <taxon>Bacteria</taxon>
        <taxon>Pseudomonadati</taxon>
        <taxon>Pseudomonadota</taxon>
        <taxon>Gammaproteobacteria</taxon>
        <taxon>Enterobacterales</taxon>
        <taxon>Budviciaceae</taxon>
        <taxon>Leminorella</taxon>
    </lineage>
</organism>
<evidence type="ECO:0000313" key="1">
    <source>
        <dbReference type="EMBL" id="GKX55238.1"/>
    </source>
</evidence>
<dbReference type="AlphaFoldDB" id="A0AAV5N2X4"/>
<gene>
    <name evidence="1" type="ORF">SOASR030_13500</name>
</gene>
<comment type="caution">
    <text evidence="1">The sequence shown here is derived from an EMBL/GenBank/DDBJ whole genome shotgun (WGS) entry which is preliminary data.</text>
</comment>
<dbReference type="EMBL" id="BRLH01000002">
    <property type="protein sequence ID" value="GKX55238.1"/>
    <property type="molecule type" value="Genomic_DNA"/>
</dbReference>